<accession>A0A0E9X311</accession>
<reference evidence="1" key="2">
    <citation type="journal article" date="2015" name="Fish Shellfish Immunol.">
        <title>Early steps in the European eel (Anguilla anguilla)-Vibrio vulnificus interaction in the gills: Role of the RtxA13 toxin.</title>
        <authorList>
            <person name="Callol A."/>
            <person name="Pajuelo D."/>
            <person name="Ebbesson L."/>
            <person name="Teles M."/>
            <person name="MacKenzie S."/>
            <person name="Amaro C."/>
        </authorList>
    </citation>
    <scope>NUCLEOTIDE SEQUENCE</scope>
</reference>
<protein>
    <submittedName>
        <fullName evidence="1">Uncharacterized protein</fullName>
    </submittedName>
</protein>
<name>A0A0E9X311_ANGAN</name>
<dbReference type="AlphaFoldDB" id="A0A0E9X311"/>
<evidence type="ECO:0000313" key="1">
    <source>
        <dbReference type="EMBL" id="JAH97127.1"/>
    </source>
</evidence>
<dbReference type="EMBL" id="GBXM01011450">
    <property type="protein sequence ID" value="JAH97127.1"/>
    <property type="molecule type" value="Transcribed_RNA"/>
</dbReference>
<organism evidence="1">
    <name type="scientific">Anguilla anguilla</name>
    <name type="common">European freshwater eel</name>
    <name type="synonym">Muraena anguilla</name>
    <dbReference type="NCBI Taxonomy" id="7936"/>
    <lineage>
        <taxon>Eukaryota</taxon>
        <taxon>Metazoa</taxon>
        <taxon>Chordata</taxon>
        <taxon>Craniata</taxon>
        <taxon>Vertebrata</taxon>
        <taxon>Euteleostomi</taxon>
        <taxon>Actinopterygii</taxon>
        <taxon>Neopterygii</taxon>
        <taxon>Teleostei</taxon>
        <taxon>Anguilliformes</taxon>
        <taxon>Anguillidae</taxon>
        <taxon>Anguilla</taxon>
    </lineage>
</organism>
<proteinExistence type="predicted"/>
<sequence>MFLNLRMCVIWSPLINEDATVKPYRESGGLIVCCSMLCSISMQTRLISNANTLDNYNCLYGFFCHSNCF</sequence>
<reference evidence="1" key="1">
    <citation type="submission" date="2014-11" db="EMBL/GenBank/DDBJ databases">
        <authorList>
            <person name="Amaro Gonzalez C."/>
        </authorList>
    </citation>
    <scope>NUCLEOTIDE SEQUENCE</scope>
</reference>